<protein>
    <submittedName>
        <fullName evidence="2">Uncharacterized protein</fullName>
    </submittedName>
</protein>
<dbReference type="AlphaFoldDB" id="X8E8N3"/>
<name>X8E8N3_MYCXE</name>
<dbReference type="EMBL" id="JAOB01000006">
    <property type="protein sequence ID" value="EUA76303.1"/>
    <property type="molecule type" value="Genomic_DNA"/>
</dbReference>
<gene>
    <name evidence="2" type="ORF">I553_7426</name>
</gene>
<organism evidence="2">
    <name type="scientific">Mycobacterium xenopi 4042</name>
    <dbReference type="NCBI Taxonomy" id="1299334"/>
    <lineage>
        <taxon>Bacteria</taxon>
        <taxon>Bacillati</taxon>
        <taxon>Actinomycetota</taxon>
        <taxon>Actinomycetes</taxon>
        <taxon>Mycobacteriales</taxon>
        <taxon>Mycobacteriaceae</taxon>
        <taxon>Mycobacterium</taxon>
    </lineage>
</organism>
<sequence>MKMTSPSSKRAHARPARSGWRPGGDTLDRRRLAADRHPPRR</sequence>
<feature type="compositionally biased region" description="Basic and acidic residues" evidence="1">
    <location>
        <begin position="26"/>
        <end position="41"/>
    </location>
</feature>
<proteinExistence type="predicted"/>
<evidence type="ECO:0000313" key="2">
    <source>
        <dbReference type="EMBL" id="EUA76303.1"/>
    </source>
</evidence>
<reference evidence="2" key="1">
    <citation type="submission" date="2014-01" db="EMBL/GenBank/DDBJ databases">
        <authorList>
            <person name="Brown-Elliot B."/>
            <person name="Wallace R."/>
            <person name="Lenaerts A."/>
            <person name="Ordway D."/>
            <person name="DeGroote M.A."/>
            <person name="Parker T."/>
            <person name="Sizemore C."/>
            <person name="Tallon L.J."/>
            <person name="Sadzewicz L.K."/>
            <person name="Sengamalay N."/>
            <person name="Fraser C.M."/>
            <person name="Hine E."/>
            <person name="Shefchek K.A."/>
            <person name="Das S.P."/>
            <person name="Tettelin H."/>
        </authorList>
    </citation>
    <scope>NUCLEOTIDE SEQUENCE [LARGE SCALE GENOMIC DNA]</scope>
    <source>
        <strain evidence="2">4042</strain>
    </source>
</reference>
<accession>X8E8N3</accession>
<evidence type="ECO:0000256" key="1">
    <source>
        <dbReference type="SAM" id="MobiDB-lite"/>
    </source>
</evidence>
<feature type="region of interest" description="Disordered" evidence="1">
    <location>
        <begin position="1"/>
        <end position="41"/>
    </location>
</feature>
<comment type="caution">
    <text evidence="2">The sequence shown here is derived from an EMBL/GenBank/DDBJ whole genome shotgun (WGS) entry which is preliminary data.</text>
</comment>